<evidence type="ECO:0000313" key="4">
    <source>
        <dbReference type="Proteomes" id="UP000038045"/>
    </source>
</evidence>
<feature type="compositionally biased region" description="Low complexity" evidence="1">
    <location>
        <begin position="639"/>
        <end position="649"/>
    </location>
</feature>
<keyword evidence="3" id="KW-0732">Signal</keyword>
<evidence type="ECO:0000256" key="3">
    <source>
        <dbReference type="SAM" id="SignalP"/>
    </source>
</evidence>
<feature type="compositionally biased region" description="Basic residues" evidence="1">
    <location>
        <begin position="628"/>
        <end position="638"/>
    </location>
</feature>
<keyword evidence="4" id="KW-1185">Reference proteome</keyword>
<keyword evidence="2" id="KW-1133">Transmembrane helix</keyword>
<evidence type="ECO:0000256" key="1">
    <source>
        <dbReference type="SAM" id="MobiDB-lite"/>
    </source>
</evidence>
<dbReference type="WBParaSite" id="PTRK_0000449800.1">
    <property type="protein sequence ID" value="PTRK_0000449800.1"/>
    <property type="gene ID" value="PTRK_0000449800"/>
</dbReference>
<evidence type="ECO:0000313" key="5">
    <source>
        <dbReference type="WBParaSite" id="PTRK_0000449800.1"/>
    </source>
</evidence>
<dbReference type="Proteomes" id="UP000038045">
    <property type="component" value="Unplaced"/>
</dbReference>
<feature type="transmembrane region" description="Helical" evidence="2">
    <location>
        <begin position="521"/>
        <end position="544"/>
    </location>
</feature>
<organism evidence="4 5">
    <name type="scientific">Parastrongyloides trichosuri</name>
    <name type="common">Possum-specific nematode worm</name>
    <dbReference type="NCBI Taxonomy" id="131310"/>
    <lineage>
        <taxon>Eukaryota</taxon>
        <taxon>Metazoa</taxon>
        <taxon>Ecdysozoa</taxon>
        <taxon>Nematoda</taxon>
        <taxon>Chromadorea</taxon>
        <taxon>Rhabditida</taxon>
        <taxon>Tylenchina</taxon>
        <taxon>Panagrolaimomorpha</taxon>
        <taxon>Strongyloidoidea</taxon>
        <taxon>Strongyloididae</taxon>
        <taxon>Parastrongyloides</taxon>
    </lineage>
</organism>
<keyword evidence="2" id="KW-0472">Membrane</keyword>
<accession>A0A0N4ZAM0</accession>
<feature type="region of interest" description="Disordered" evidence="1">
    <location>
        <begin position="582"/>
        <end position="649"/>
    </location>
</feature>
<feature type="compositionally biased region" description="Low complexity" evidence="1">
    <location>
        <begin position="585"/>
        <end position="605"/>
    </location>
</feature>
<name>A0A0N4ZAM0_PARTI</name>
<dbReference type="AlphaFoldDB" id="A0A0N4ZAM0"/>
<feature type="signal peptide" evidence="3">
    <location>
        <begin position="1"/>
        <end position="29"/>
    </location>
</feature>
<protein>
    <submittedName>
        <fullName evidence="5">Peptidase</fullName>
    </submittedName>
</protein>
<reference evidence="5" key="1">
    <citation type="submission" date="2017-02" db="UniProtKB">
        <authorList>
            <consortium name="WormBaseParasite"/>
        </authorList>
    </citation>
    <scope>IDENTIFICATION</scope>
</reference>
<feature type="chain" id="PRO_5005891386" evidence="3">
    <location>
        <begin position="30"/>
        <end position="649"/>
    </location>
</feature>
<keyword evidence="2" id="KW-0812">Transmembrane</keyword>
<proteinExistence type="predicted"/>
<sequence>MFFCPTKRKLFVICLSVCILTNFISCIDAAPNKCLETSNDKRVFITLDGKINIDIKEDYHAVKYFSVAEFMALKYNVKVGEDKVLTIKNVKNIDITVEQIYKDQNNFVSIQKIIHFNLCPESIVEDETYYFDGYEKVAKIRKLNINEGIKCGIKRCNIGLFFFKKITTEQELLNVTEINDGFFINIKSTSFDAPILFQGVKASSDVMALVPCPYINWISVHSKSKFVPSLYVKNEFPGLEKNYDRHKLTITSVIKEKNIAGRNKKHFICGTLEQMGSSSIEIGFELADPAPLAKETLTVKDDSILCGTNDVTNSYVFGYFKETNDVEFYKSITSKRSAAINGITNSDMYTDTDEEYFKEATLSHAPKCIGTFADPDAYLQVVIDGKARKIDETIDDVLNFKMDANEMAASNELKCSSFFVNEDYNKYFVLKDFYAKKFNIKIQRLRDSEGKDVTEDKKDSIQLTGTEMYGVYRCGIEGGPQGNMKDLTFKIFSKGASESEDVVNPETSGPMSQTPSTNSPVVLFICIGVGVFLVIGIIIGAVVISKKYKSSKNVNSLSKSREKPKSMSAKYTFEINKSNINDPYGSGNKSKKSSLSGTQTSSSKSNAPRSILTKSALPISEEKTNSKSNKKTNSKSKSKGTISGRKNIK</sequence>
<evidence type="ECO:0000256" key="2">
    <source>
        <dbReference type="SAM" id="Phobius"/>
    </source>
</evidence>